<sequence>MPNLLKAFRGRAIPQSMSMLRWVSDDLKPAEPLENALASSEKRICQEGASEIQRQNGEPSAAGGTSFKSSTADEEAAGRNRENDHRSQRDDRMMVTSSENLCGNHGELKMSLWLQGPTACYPMPNHQLLMDKQANATIQSDRPLGRLESMNHGSAHLLLKIGPAIDT</sequence>
<evidence type="ECO:0000313" key="3">
    <source>
        <dbReference type="Proteomes" id="UP001307889"/>
    </source>
</evidence>
<feature type="compositionally biased region" description="Basic and acidic residues" evidence="1">
    <location>
        <begin position="76"/>
        <end position="91"/>
    </location>
</feature>
<proteinExistence type="predicted"/>
<evidence type="ECO:0000256" key="1">
    <source>
        <dbReference type="SAM" id="MobiDB-lite"/>
    </source>
</evidence>
<organism evidence="2 3">
    <name type="scientific">Nesidiocoris tenuis</name>
    <dbReference type="NCBI Taxonomy" id="355587"/>
    <lineage>
        <taxon>Eukaryota</taxon>
        <taxon>Metazoa</taxon>
        <taxon>Ecdysozoa</taxon>
        <taxon>Arthropoda</taxon>
        <taxon>Hexapoda</taxon>
        <taxon>Insecta</taxon>
        <taxon>Pterygota</taxon>
        <taxon>Neoptera</taxon>
        <taxon>Paraneoptera</taxon>
        <taxon>Hemiptera</taxon>
        <taxon>Heteroptera</taxon>
        <taxon>Panheteroptera</taxon>
        <taxon>Cimicomorpha</taxon>
        <taxon>Miridae</taxon>
        <taxon>Dicyphina</taxon>
        <taxon>Nesidiocoris</taxon>
    </lineage>
</organism>
<evidence type="ECO:0000313" key="2">
    <source>
        <dbReference type="EMBL" id="BES99798.1"/>
    </source>
</evidence>
<name>A0ABN7B699_9HEMI</name>
<reference evidence="2 3" key="1">
    <citation type="submission" date="2023-09" db="EMBL/GenBank/DDBJ databases">
        <title>Nesidiocoris tenuis whole genome shotgun sequence.</title>
        <authorList>
            <person name="Shibata T."/>
            <person name="Shimoda M."/>
            <person name="Kobayashi T."/>
            <person name="Uehara T."/>
        </authorList>
    </citation>
    <scope>NUCLEOTIDE SEQUENCE [LARGE SCALE GENOMIC DNA]</scope>
    <source>
        <strain evidence="2 3">Japan</strain>
    </source>
</reference>
<accession>A0ABN7B699</accession>
<dbReference type="EMBL" id="AP028919">
    <property type="protein sequence ID" value="BES99798.1"/>
    <property type="molecule type" value="Genomic_DNA"/>
</dbReference>
<gene>
    <name evidence="2" type="ORF">NTJ_12615</name>
</gene>
<protein>
    <submittedName>
        <fullName evidence="2">Uncharacterized protein</fullName>
    </submittedName>
</protein>
<feature type="region of interest" description="Disordered" evidence="1">
    <location>
        <begin position="38"/>
        <end position="91"/>
    </location>
</feature>
<dbReference type="Proteomes" id="UP001307889">
    <property type="component" value="Chromosome 11"/>
</dbReference>
<keyword evidence="3" id="KW-1185">Reference proteome</keyword>